<name>A0A183TN52_SCHSO</name>
<evidence type="ECO:0000313" key="2">
    <source>
        <dbReference type="EMBL" id="VDM04286.1"/>
    </source>
</evidence>
<accession>A0A183TN52</accession>
<keyword evidence="3" id="KW-1185">Reference proteome</keyword>
<evidence type="ECO:0000256" key="1">
    <source>
        <dbReference type="SAM" id="MobiDB-lite"/>
    </source>
</evidence>
<reference evidence="4" key="1">
    <citation type="submission" date="2016-06" db="UniProtKB">
        <authorList>
            <consortium name="WormBaseParasite"/>
        </authorList>
    </citation>
    <scope>IDENTIFICATION</scope>
</reference>
<dbReference type="WBParaSite" id="SSLN_0001857701-mRNA-1">
    <property type="protein sequence ID" value="SSLN_0001857701-mRNA-1"/>
    <property type="gene ID" value="SSLN_0001857701"/>
</dbReference>
<dbReference type="EMBL" id="UYSU01043295">
    <property type="protein sequence ID" value="VDM04286.1"/>
    <property type="molecule type" value="Genomic_DNA"/>
</dbReference>
<evidence type="ECO:0000313" key="3">
    <source>
        <dbReference type="Proteomes" id="UP000275846"/>
    </source>
</evidence>
<sequence length="153" mass="17219">MRRQTKQPAPATSRNTDPAPPEGRPGPLLRSGLTVRQTRQARIHTDQLNPLGLQLDATRLPLCGFTYCLLSLQSTFQLSLTVLVSYRMAYTIRFGQHSQTTRLEGRPGVLPHMCEPPLALAFHHLWAKSREPLSVMEFEWGGDPASRPKHHFA</sequence>
<organism evidence="4">
    <name type="scientific">Schistocephalus solidus</name>
    <name type="common">Tapeworm</name>
    <dbReference type="NCBI Taxonomy" id="70667"/>
    <lineage>
        <taxon>Eukaryota</taxon>
        <taxon>Metazoa</taxon>
        <taxon>Spiralia</taxon>
        <taxon>Lophotrochozoa</taxon>
        <taxon>Platyhelminthes</taxon>
        <taxon>Cestoda</taxon>
        <taxon>Eucestoda</taxon>
        <taxon>Diphyllobothriidea</taxon>
        <taxon>Diphyllobothriidae</taxon>
        <taxon>Schistocephalus</taxon>
    </lineage>
</organism>
<gene>
    <name evidence="2" type="ORF">SSLN_LOCUS17900</name>
</gene>
<feature type="compositionally biased region" description="Polar residues" evidence="1">
    <location>
        <begin position="1"/>
        <end position="16"/>
    </location>
</feature>
<proteinExistence type="predicted"/>
<dbReference type="Proteomes" id="UP000275846">
    <property type="component" value="Unassembled WGS sequence"/>
</dbReference>
<protein>
    <submittedName>
        <fullName evidence="2 4">Uncharacterized protein</fullName>
    </submittedName>
</protein>
<reference evidence="2 3" key="2">
    <citation type="submission" date="2018-11" db="EMBL/GenBank/DDBJ databases">
        <authorList>
            <consortium name="Pathogen Informatics"/>
        </authorList>
    </citation>
    <scope>NUCLEOTIDE SEQUENCE [LARGE SCALE GENOMIC DNA]</scope>
    <source>
        <strain evidence="2 3">NST_G2</strain>
    </source>
</reference>
<evidence type="ECO:0000313" key="4">
    <source>
        <dbReference type="WBParaSite" id="SSLN_0001857701-mRNA-1"/>
    </source>
</evidence>
<dbReference type="AlphaFoldDB" id="A0A183TN52"/>
<feature type="region of interest" description="Disordered" evidence="1">
    <location>
        <begin position="1"/>
        <end position="30"/>
    </location>
</feature>